<organism evidence="3 4">
    <name type="scientific">Actinomadura craniellae</name>
    <dbReference type="NCBI Taxonomy" id="2231787"/>
    <lineage>
        <taxon>Bacteria</taxon>
        <taxon>Bacillati</taxon>
        <taxon>Actinomycetota</taxon>
        <taxon>Actinomycetes</taxon>
        <taxon>Streptosporangiales</taxon>
        <taxon>Thermomonosporaceae</taxon>
        <taxon>Actinomadura</taxon>
    </lineage>
</organism>
<feature type="region of interest" description="Disordered" evidence="1">
    <location>
        <begin position="29"/>
        <end position="81"/>
    </location>
</feature>
<comment type="caution">
    <text evidence="3">The sequence shown here is derived from an EMBL/GenBank/DDBJ whole genome shotgun (WGS) entry which is preliminary data.</text>
</comment>
<reference evidence="3 4" key="1">
    <citation type="submission" date="2018-06" db="EMBL/GenBank/DDBJ databases">
        <title>Actinomadura craniellae sp. nov. isolated from marine sponge Craniella sp.</title>
        <authorList>
            <person name="Li L."/>
            <person name="Xu Q.H."/>
            <person name="Lin H.W."/>
            <person name="Lu Y.H."/>
        </authorList>
    </citation>
    <scope>NUCLEOTIDE SEQUENCE [LARGE SCALE GENOMIC DNA]</scope>
    <source>
        <strain evidence="3 4">LHW63021</strain>
    </source>
</reference>
<proteinExistence type="predicted"/>
<name>A0A365H6H6_9ACTN</name>
<evidence type="ECO:0000313" key="4">
    <source>
        <dbReference type="Proteomes" id="UP000251891"/>
    </source>
</evidence>
<gene>
    <name evidence="3" type="ORF">DPM19_13115</name>
</gene>
<feature type="chain" id="PRO_5016975964" evidence="2">
    <location>
        <begin position="33"/>
        <end position="111"/>
    </location>
</feature>
<dbReference type="Proteomes" id="UP000251891">
    <property type="component" value="Unassembled WGS sequence"/>
</dbReference>
<feature type="signal peptide" evidence="2">
    <location>
        <begin position="1"/>
        <end position="32"/>
    </location>
</feature>
<dbReference type="EMBL" id="QLYX01000005">
    <property type="protein sequence ID" value="RAY14687.1"/>
    <property type="molecule type" value="Genomic_DNA"/>
</dbReference>
<dbReference type="AlphaFoldDB" id="A0A365H6H6"/>
<evidence type="ECO:0000256" key="1">
    <source>
        <dbReference type="SAM" id="MobiDB-lite"/>
    </source>
</evidence>
<protein>
    <submittedName>
        <fullName evidence="3">Uncharacterized protein</fullName>
    </submittedName>
</protein>
<keyword evidence="4" id="KW-1185">Reference proteome</keyword>
<sequence length="111" mass="11387">MRHGISRNLIEPLLITLLAAGALALPAPPAQARTGEGAGGAAGCFSQWETADGSGRSRGAHGPTWHDHRSGRSPEGNWSHSSWCGHGPLPHYVLAVSPAFLPPAGNAGGRP</sequence>
<keyword evidence="2" id="KW-0732">Signal</keyword>
<dbReference type="RefSeq" id="WP_111866847.1">
    <property type="nucleotide sequence ID" value="NZ_QLYX01000005.1"/>
</dbReference>
<accession>A0A365H6H6</accession>
<evidence type="ECO:0000313" key="3">
    <source>
        <dbReference type="EMBL" id="RAY14687.1"/>
    </source>
</evidence>
<evidence type="ECO:0000256" key="2">
    <source>
        <dbReference type="SAM" id="SignalP"/>
    </source>
</evidence>